<dbReference type="InterPro" id="IPR011033">
    <property type="entry name" value="PRC_barrel-like_sf"/>
</dbReference>
<name>A0A444JA31_9BACT</name>
<gene>
    <name evidence="2" type="ORF">VU01_14263</name>
</gene>
<dbReference type="Gene3D" id="2.30.30.240">
    <property type="entry name" value="PRC-barrel domain"/>
    <property type="match status" value="1"/>
</dbReference>
<dbReference type="InterPro" id="IPR056792">
    <property type="entry name" value="PRC_RimM"/>
</dbReference>
<dbReference type="GO" id="GO:0005840">
    <property type="term" value="C:ribosome"/>
    <property type="evidence" value="ECO:0007669"/>
    <property type="project" value="InterPro"/>
</dbReference>
<comment type="caution">
    <text evidence="2">The sequence shown here is derived from an EMBL/GenBank/DDBJ whole genome shotgun (WGS) entry which is preliminary data.</text>
</comment>
<dbReference type="Proteomes" id="UP000288892">
    <property type="component" value="Unassembled WGS sequence"/>
</dbReference>
<evidence type="ECO:0000259" key="1">
    <source>
        <dbReference type="Pfam" id="PF24986"/>
    </source>
</evidence>
<dbReference type="SUPFAM" id="SSF50346">
    <property type="entry name" value="PRC-barrel domain"/>
    <property type="match status" value="1"/>
</dbReference>
<dbReference type="AlphaFoldDB" id="A0A444JA31"/>
<sequence length="88" mass="9686">MYIHKDALPEPDPDEFYLMDLEGKPLKTTEGRAVGRITGFLANSSQDVLCVKGGGEEYLIPLIPEFLHTVDEDEVTVSLPPGLLEINS</sequence>
<organism evidence="2 3">
    <name type="scientific">Candidatus Electrothrix marina</name>
    <dbReference type="NCBI Taxonomy" id="1859130"/>
    <lineage>
        <taxon>Bacteria</taxon>
        <taxon>Pseudomonadati</taxon>
        <taxon>Thermodesulfobacteriota</taxon>
        <taxon>Desulfobulbia</taxon>
        <taxon>Desulfobulbales</taxon>
        <taxon>Desulfobulbaceae</taxon>
        <taxon>Candidatus Electrothrix</taxon>
    </lineage>
</organism>
<feature type="domain" description="Ribosome maturation factor RimM PRC barrel" evidence="1">
    <location>
        <begin position="20"/>
        <end position="83"/>
    </location>
</feature>
<dbReference type="PANTHER" id="PTHR33692">
    <property type="entry name" value="RIBOSOME MATURATION FACTOR RIMM"/>
    <property type="match status" value="1"/>
</dbReference>
<protein>
    <submittedName>
        <fullName evidence="2">16S rRNA processing protein RimM</fullName>
    </submittedName>
</protein>
<dbReference type="InterPro" id="IPR011961">
    <property type="entry name" value="RimM"/>
</dbReference>
<evidence type="ECO:0000313" key="2">
    <source>
        <dbReference type="EMBL" id="RWX49939.1"/>
    </source>
</evidence>
<dbReference type="EMBL" id="MTKS01000426">
    <property type="protein sequence ID" value="RWX49939.1"/>
    <property type="molecule type" value="Genomic_DNA"/>
</dbReference>
<dbReference type="GO" id="GO:0006364">
    <property type="term" value="P:rRNA processing"/>
    <property type="evidence" value="ECO:0007669"/>
    <property type="project" value="InterPro"/>
</dbReference>
<keyword evidence="3" id="KW-1185">Reference proteome</keyword>
<evidence type="ECO:0000313" key="3">
    <source>
        <dbReference type="Proteomes" id="UP000288892"/>
    </source>
</evidence>
<dbReference type="GO" id="GO:0043022">
    <property type="term" value="F:ribosome binding"/>
    <property type="evidence" value="ECO:0007669"/>
    <property type="project" value="InterPro"/>
</dbReference>
<proteinExistence type="predicted"/>
<reference evidence="2 3" key="1">
    <citation type="submission" date="2017-01" db="EMBL/GenBank/DDBJ databases">
        <title>The cable genome- insights into the physiology and evolution of filamentous bacteria capable of sulfide oxidation via long distance electron transfer.</title>
        <authorList>
            <person name="Schreiber L."/>
            <person name="Bjerg J.T."/>
            <person name="Boggild A."/>
            <person name="Van De Vossenberg J."/>
            <person name="Meysman F."/>
            <person name="Nielsen L.P."/>
            <person name="Schramm A."/>
            <person name="Kjeldsen K.U."/>
        </authorList>
    </citation>
    <scope>NUCLEOTIDE SEQUENCE [LARGE SCALE GENOMIC DNA]</scope>
    <source>
        <strain evidence="2">A5</strain>
    </source>
</reference>
<accession>A0A444JA31</accession>
<dbReference type="Pfam" id="PF24986">
    <property type="entry name" value="PRC_RimM"/>
    <property type="match status" value="1"/>
</dbReference>
<dbReference type="PANTHER" id="PTHR33692:SF1">
    <property type="entry name" value="RIBOSOME MATURATION FACTOR RIMM"/>
    <property type="match status" value="1"/>
</dbReference>